<evidence type="ECO:0000259" key="1">
    <source>
        <dbReference type="PROSITE" id="PS51819"/>
    </source>
</evidence>
<keyword evidence="3" id="KW-1185">Reference proteome</keyword>
<proteinExistence type="predicted"/>
<dbReference type="EMBL" id="BAABHK010000020">
    <property type="protein sequence ID" value="GAA4637731.1"/>
    <property type="molecule type" value="Genomic_DNA"/>
</dbReference>
<dbReference type="InterPro" id="IPR037523">
    <property type="entry name" value="VOC_core"/>
</dbReference>
<protein>
    <recommendedName>
        <fullName evidence="1">VOC domain-containing protein</fullName>
    </recommendedName>
</protein>
<evidence type="ECO:0000313" key="2">
    <source>
        <dbReference type="EMBL" id="GAA4637731.1"/>
    </source>
</evidence>
<dbReference type="Proteomes" id="UP001501442">
    <property type="component" value="Unassembled WGS sequence"/>
</dbReference>
<sequence length="131" mass="14458">MTKNALPGVRPQPMVAVADVEQAGRWYQDLLGATSGHGGPEYEQLLVDGTMIMQLHRLEIGHHHGAIADPDRPLGNGVALWFEIPAFDAAVERIRRTDAQIVTDVHLNPNAGHREIWLRDLDGYLVVIAEP</sequence>
<comment type="caution">
    <text evidence="2">The sequence shown here is derived from an EMBL/GenBank/DDBJ whole genome shotgun (WGS) entry which is preliminary data.</text>
</comment>
<dbReference type="SUPFAM" id="SSF54593">
    <property type="entry name" value="Glyoxalase/Bleomycin resistance protein/Dihydroxybiphenyl dioxygenase"/>
    <property type="match status" value="1"/>
</dbReference>
<dbReference type="PROSITE" id="PS51819">
    <property type="entry name" value="VOC"/>
    <property type="match status" value="1"/>
</dbReference>
<name>A0ABP8URH5_9ACTN</name>
<dbReference type="RefSeq" id="WP_345440904.1">
    <property type="nucleotide sequence ID" value="NZ_BAABHK010000020.1"/>
</dbReference>
<feature type="domain" description="VOC" evidence="1">
    <location>
        <begin position="8"/>
        <end position="131"/>
    </location>
</feature>
<gene>
    <name evidence="2" type="ORF">GCM10023196_092720</name>
</gene>
<dbReference type="Gene3D" id="3.10.180.10">
    <property type="entry name" value="2,3-Dihydroxybiphenyl 1,2-Dioxygenase, domain 1"/>
    <property type="match status" value="1"/>
</dbReference>
<reference evidence="3" key="1">
    <citation type="journal article" date="2019" name="Int. J. Syst. Evol. Microbiol.">
        <title>The Global Catalogue of Microorganisms (GCM) 10K type strain sequencing project: providing services to taxonomists for standard genome sequencing and annotation.</title>
        <authorList>
            <consortium name="The Broad Institute Genomics Platform"/>
            <consortium name="The Broad Institute Genome Sequencing Center for Infectious Disease"/>
            <person name="Wu L."/>
            <person name="Ma J."/>
        </authorList>
    </citation>
    <scope>NUCLEOTIDE SEQUENCE [LARGE SCALE GENOMIC DNA]</scope>
    <source>
        <strain evidence="3">JCM 17939</strain>
    </source>
</reference>
<evidence type="ECO:0000313" key="3">
    <source>
        <dbReference type="Proteomes" id="UP001501442"/>
    </source>
</evidence>
<dbReference type="InterPro" id="IPR004360">
    <property type="entry name" value="Glyas_Fos-R_dOase_dom"/>
</dbReference>
<dbReference type="Pfam" id="PF00903">
    <property type="entry name" value="Glyoxalase"/>
    <property type="match status" value="1"/>
</dbReference>
<dbReference type="InterPro" id="IPR029068">
    <property type="entry name" value="Glyas_Bleomycin-R_OHBP_Dase"/>
</dbReference>
<organism evidence="2 3">
    <name type="scientific">Actinoallomurus vinaceus</name>
    <dbReference type="NCBI Taxonomy" id="1080074"/>
    <lineage>
        <taxon>Bacteria</taxon>
        <taxon>Bacillati</taxon>
        <taxon>Actinomycetota</taxon>
        <taxon>Actinomycetes</taxon>
        <taxon>Streptosporangiales</taxon>
        <taxon>Thermomonosporaceae</taxon>
        <taxon>Actinoallomurus</taxon>
    </lineage>
</organism>
<accession>A0ABP8URH5</accession>